<evidence type="ECO:0000256" key="12">
    <source>
        <dbReference type="ARBA" id="ARBA00023157"/>
    </source>
</evidence>
<feature type="domain" description="Ig-like" evidence="17">
    <location>
        <begin position="18"/>
        <end position="127"/>
    </location>
</feature>
<dbReference type="PANTHER" id="PTHR47011:SF1">
    <property type="entry name" value="CD226 ANTIGEN"/>
    <property type="match status" value="1"/>
</dbReference>
<evidence type="ECO:0000256" key="14">
    <source>
        <dbReference type="ARBA" id="ARBA00058274"/>
    </source>
</evidence>
<evidence type="ECO:0000313" key="18">
    <source>
        <dbReference type="Ensembl" id="ENSAPOP00000013224.1"/>
    </source>
</evidence>
<reference evidence="18" key="1">
    <citation type="submission" date="2025-08" db="UniProtKB">
        <authorList>
            <consortium name="Ensembl"/>
        </authorList>
    </citation>
    <scope>IDENTIFICATION</scope>
</reference>
<keyword evidence="12" id="KW-1015">Disulfide bond</keyword>
<dbReference type="Proteomes" id="UP000257200">
    <property type="component" value="Unplaced"/>
</dbReference>
<evidence type="ECO:0000256" key="6">
    <source>
        <dbReference type="ARBA" id="ARBA00022729"/>
    </source>
</evidence>
<dbReference type="InterPro" id="IPR036179">
    <property type="entry name" value="Ig-like_dom_sf"/>
</dbReference>
<evidence type="ECO:0000256" key="5">
    <source>
        <dbReference type="ARBA" id="ARBA00022692"/>
    </source>
</evidence>
<feature type="signal peptide" evidence="16">
    <location>
        <begin position="1"/>
        <end position="25"/>
    </location>
</feature>
<evidence type="ECO:0000256" key="8">
    <source>
        <dbReference type="ARBA" id="ARBA00022889"/>
    </source>
</evidence>
<dbReference type="PROSITE" id="PS50835">
    <property type="entry name" value="IG_LIKE"/>
    <property type="match status" value="2"/>
</dbReference>
<comment type="similarity">
    <text evidence="3">Belongs to the nectin family.</text>
</comment>
<evidence type="ECO:0000256" key="16">
    <source>
        <dbReference type="SAM" id="SignalP"/>
    </source>
</evidence>
<dbReference type="SMART" id="SM00409">
    <property type="entry name" value="IG"/>
    <property type="match status" value="2"/>
</dbReference>
<name>A0A3Q1FA64_9TELE</name>
<dbReference type="GO" id="GO:0007155">
    <property type="term" value="P:cell adhesion"/>
    <property type="evidence" value="ECO:0007669"/>
    <property type="project" value="UniProtKB-KW"/>
</dbReference>
<accession>A0A3Q1FA64</accession>
<keyword evidence="9" id="KW-0965">Cell junction</keyword>
<proteinExistence type="inferred from homology"/>
<keyword evidence="4" id="KW-1003">Cell membrane</keyword>
<keyword evidence="8" id="KW-0130">Cell adhesion</keyword>
<dbReference type="AlphaFoldDB" id="A0A3Q1FA64"/>
<evidence type="ECO:0000256" key="4">
    <source>
        <dbReference type="ARBA" id="ARBA00022475"/>
    </source>
</evidence>
<keyword evidence="13" id="KW-0325">Glycoprotein</keyword>
<evidence type="ECO:0000256" key="10">
    <source>
        <dbReference type="ARBA" id="ARBA00022989"/>
    </source>
</evidence>
<dbReference type="GeneTree" id="ENSGT00500000044993"/>
<evidence type="ECO:0000259" key="17">
    <source>
        <dbReference type="PROSITE" id="PS50835"/>
    </source>
</evidence>
<comment type="subunit">
    <text evidence="15">Cis- and trans-homodimer. Can form trans-heterodimers.</text>
</comment>
<dbReference type="InterPro" id="IPR013106">
    <property type="entry name" value="Ig_V-set"/>
</dbReference>
<dbReference type="InterPro" id="IPR042842">
    <property type="entry name" value="CD226"/>
</dbReference>
<dbReference type="InterPro" id="IPR003599">
    <property type="entry name" value="Ig_sub"/>
</dbReference>
<feature type="chain" id="PRO_5018675515" evidence="16">
    <location>
        <begin position="26"/>
        <end position="335"/>
    </location>
</feature>
<keyword evidence="19" id="KW-1185">Reference proteome</keyword>
<dbReference type="GO" id="GO:0009897">
    <property type="term" value="C:external side of plasma membrane"/>
    <property type="evidence" value="ECO:0007669"/>
    <property type="project" value="TreeGrafter"/>
</dbReference>
<dbReference type="GO" id="GO:0002891">
    <property type="term" value="P:positive regulation of immunoglobulin mediated immune response"/>
    <property type="evidence" value="ECO:0007669"/>
    <property type="project" value="TreeGrafter"/>
</dbReference>
<dbReference type="InterPro" id="IPR013783">
    <property type="entry name" value="Ig-like_fold"/>
</dbReference>
<protein>
    <submittedName>
        <fullName evidence="18">CD226 molecule</fullName>
    </submittedName>
</protein>
<dbReference type="SUPFAM" id="SSF48726">
    <property type="entry name" value="Immunoglobulin"/>
    <property type="match status" value="2"/>
</dbReference>
<keyword evidence="10" id="KW-1133">Transmembrane helix</keyword>
<evidence type="ECO:0000313" key="19">
    <source>
        <dbReference type="Proteomes" id="UP000257200"/>
    </source>
</evidence>
<dbReference type="GO" id="GO:0002729">
    <property type="term" value="P:positive regulation of natural killer cell cytokine production"/>
    <property type="evidence" value="ECO:0007669"/>
    <property type="project" value="InterPro"/>
</dbReference>
<keyword evidence="5" id="KW-0812">Transmembrane</keyword>
<evidence type="ECO:0000256" key="1">
    <source>
        <dbReference type="ARBA" id="ARBA00004251"/>
    </source>
</evidence>
<dbReference type="GO" id="GO:0050839">
    <property type="term" value="F:cell adhesion molecule binding"/>
    <property type="evidence" value="ECO:0007669"/>
    <property type="project" value="TreeGrafter"/>
</dbReference>
<evidence type="ECO:0000256" key="11">
    <source>
        <dbReference type="ARBA" id="ARBA00023136"/>
    </source>
</evidence>
<comment type="function">
    <text evidence="14">Cell adhesion molecule that promotes cell-cell contacts and plays important roles in the development of the nervous system. Acts by forming homophilic or heterophilic trans-dimers.</text>
</comment>
<sequence>MEAVQKDYWYFVVLIFLPFLKVAVQQKEAVTVRLEEGMVLDCLCPWDGNLSMVSWTKVPNKDPVAVFHPEYGVAFSHQYRERIEFLRTTPMDGSISMRNVTHQDIGLYHCSVQTFPQGPWTRNIQVEDLGKYASTEPPPQEVTVADTELVAEQNNNLTIRCNHQHSGIVSQVILEKMLHGETWRIIGVCKKVEGGLVGEDYSDRGQVNCADSLDVSLHMTDVVQEDSGFYRCTFNTDAGVKTTSVQLTVTAPETTSLQLCTDENSGVIWLLMCDDHHRKKNRREEYRVKLHPSQRQVGVSFFIVSTLALTLDAFRALPYLLIRHALNYKAIRLHN</sequence>
<evidence type="ECO:0000256" key="3">
    <source>
        <dbReference type="ARBA" id="ARBA00007810"/>
    </source>
</evidence>
<dbReference type="PANTHER" id="PTHR47011">
    <property type="entry name" value="CD226 ANTIGEN"/>
    <property type="match status" value="1"/>
</dbReference>
<evidence type="ECO:0000256" key="9">
    <source>
        <dbReference type="ARBA" id="ARBA00022949"/>
    </source>
</evidence>
<dbReference type="InParanoid" id="A0A3Q1FA64"/>
<comment type="subcellular location">
    <subcellularLocation>
        <location evidence="2">Cell junction</location>
        <location evidence="2">Adherens junction</location>
    </subcellularLocation>
    <subcellularLocation>
        <location evidence="1">Cell membrane</location>
        <topology evidence="1">Single-pass type I membrane protein</topology>
    </subcellularLocation>
</comment>
<evidence type="ECO:0000256" key="7">
    <source>
        <dbReference type="ARBA" id="ARBA00022737"/>
    </source>
</evidence>
<evidence type="ECO:0000256" key="15">
    <source>
        <dbReference type="ARBA" id="ARBA00062858"/>
    </source>
</evidence>
<evidence type="ECO:0000256" key="2">
    <source>
        <dbReference type="ARBA" id="ARBA00004536"/>
    </source>
</evidence>
<evidence type="ECO:0000256" key="13">
    <source>
        <dbReference type="ARBA" id="ARBA00023180"/>
    </source>
</evidence>
<keyword evidence="7" id="KW-0677">Repeat</keyword>
<reference evidence="18" key="2">
    <citation type="submission" date="2025-09" db="UniProtKB">
        <authorList>
            <consortium name="Ensembl"/>
        </authorList>
    </citation>
    <scope>IDENTIFICATION</scope>
</reference>
<dbReference type="Gene3D" id="2.60.40.10">
    <property type="entry name" value="Immunoglobulins"/>
    <property type="match status" value="2"/>
</dbReference>
<dbReference type="STRING" id="80966.ENSAPOP00000013224"/>
<dbReference type="Ensembl" id="ENSAPOT00000021311.1">
    <property type="protein sequence ID" value="ENSAPOP00000013224.1"/>
    <property type="gene ID" value="ENSAPOG00000000451.1"/>
</dbReference>
<keyword evidence="11" id="KW-0472">Membrane</keyword>
<organism evidence="18 19">
    <name type="scientific">Acanthochromis polyacanthus</name>
    <name type="common">spiny chromis</name>
    <dbReference type="NCBI Taxonomy" id="80966"/>
    <lineage>
        <taxon>Eukaryota</taxon>
        <taxon>Metazoa</taxon>
        <taxon>Chordata</taxon>
        <taxon>Craniata</taxon>
        <taxon>Vertebrata</taxon>
        <taxon>Euteleostomi</taxon>
        <taxon>Actinopterygii</taxon>
        <taxon>Neopterygii</taxon>
        <taxon>Teleostei</taxon>
        <taxon>Neoteleostei</taxon>
        <taxon>Acanthomorphata</taxon>
        <taxon>Ovalentaria</taxon>
        <taxon>Pomacentridae</taxon>
        <taxon>Acanthochromis</taxon>
    </lineage>
</organism>
<dbReference type="FunFam" id="2.60.40.10:FF:000304">
    <property type="entry name" value="Nectin cell adhesion molecule 1"/>
    <property type="match status" value="1"/>
</dbReference>
<keyword evidence="6 16" id="KW-0732">Signal</keyword>
<dbReference type="InterPro" id="IPR007110">
    <property type="entry name" value="Ig-like_dom"/>
</dbReference>
<dbReference type="GO" id="GO:0005912">
    <property type="term" value="C:adherens junction"/>
    <property type="evidence" value="ECO:0007669"/>
    <property type="project" value="UniProtKB-SubCell"/>
</dbReference>
<dbReference type="Pfam" id="PF07686">
    <property type="entry name" value="V-set"/>
    <property type="match status" value="2"/>
</dbReference>
<feature type="domain" description="Ig-like" evidence="17">
    <location>
        <begin position="139"/>
        <end position="248"/>
    </location>
</feature>